<dbReference type="EMBL" id="VRLW01000001">
    <property type="protein sequence ID" value="KAA1261317.1"/>
    <property type="molecule type" value="Genomic_DNA"/>
</dbReference>
<accession>A0A5B1CJG5</accession>
<dbReference type="Proteomes" id="UP000322699">
    <property type="component" value="Unassembled WGS sequence"/>
</dbReference>
<evidence type="ECO:0000256" key="1">
    <source>
        <dbReference type="SAM" id="Phobius"/>
    </source>
</evidence>
<comment type="caution">
    <text evidence="4">The sequence shown here is derived from an EMBL/GenBank/DDBJ whole genome shotgun (WGS) entry which is preliminary data.</text>
</comment>
<proteinExistence type="predicted"/>
<dbReference type="NCBIfam" id="TIGR02595">
    <property type="entry name" value="PEP_CTERM"/>
    <property type="match status" value="1"/>
</dbReference>
<dbReference type="OrthoDB" id="279165at2"/>
<dbReference type="AlphaFoldDB" id="A0A5B1CJG5"/>
<evidence type="ECO:0000313" key="4">
    <source>
        <dbReference type="EMBL" id="KAA1261317.1"/>
    </source>
</evidence>
<reference evidence="4 5" key="1">
    <citation type="submission" date="2019-08" db="EMBL/GenBank/DDBJ databases">
        <title>Deep-cultivation of Planctomycetes and their phenomic and genomic characterization uncovers novel biology.</title>
        <authorList>
            <person name="Wiegand S."/>
            <person name="Jogler M."/>
            <person name="Boedeker C."/>
            <person name="Pinto D."/>
            <person name="Vollmers J."/>
            <person name="Rivas-Marin E."/>
            <person name="Kohn T."/>
            <person name="Peeters S.H."/>
            <person name="Heuer A."/>
            <person name="Rast P."/>
            <person name="Oberbeckmann S."/>
            <person name="Bunk B."/>
            <person name="Jeske O."/>
            <person name="Meyerdierks A."/>
            <person name="Storesund J.E."/>
            <person name="Kallscheuer N."/>
            <person name="Luecker S."/>
            <person name="Lage O.M."/>
            <person name="Pohl T."/>
            <person name="Merkel B.J."/>
            <person name="Hornburger P."/>
            <person name="Mueller R.-W."/>
            <person name="Bruemmer F."/>
            <person name="Labrenz M."/>
            <person name="Spormann A.M."/>
            <person name="Op Den Camp H."/>
            <person name="Overmann J."/>
            <person name="Amann R."/>
            <person name="Jetten M.S.M."/>
            <person name="Mascher T."/>
            <person name="Medema M.H."/>
            <person name="Devos D.P."/>
            <person name="Kaster A.-K."/>
            <person name="Ovreas L."/>
            <person name="Rohde M."/>
            <person name="Galperin M.Y."/>
            <person name="Jogler C."/>
        </authorList>
    </citation>
    <scope>NUCLEOTIDE SEQUENCE [LARGE SCALE GENOMIC DNA]</scope>
    <source>
        <strain evidence="4 5">LF1</strain>
    </source>
</reference>
<feature type="domain" description="Ice-binding protein C-terminal" evidence="3">
    <location>
        <begin position="262"/>
        <end position="285"/>
    </location>
</feature>
<protein>
    <submittedName>
        <fullName evidence="4">PEP-CTERM motif protein</fullName>
    </submittedName>
</protein>
<dbReference type="RefSeq" id="WP_068264312.1">
    <property type="nucleotide sequence ID" value="NZ_LWSK01000058.1"/>
</dbReference>
<organism evidence="4 5">
    <name type="scientific">Rubripirellula obstinata</name>
    <dbReference type="NCBI Taxonomy" id="406547"/>
    <lineage>
        <taxon>Bacteria</taxon>
        <taxon>Pseudomonadati</taxon>
        <taxon>Planctomycetota</taxon>
        <taxon>Planctomycetia</taxon>
        <taxon>Pirellulales</taxon>
        <taxon>Pirellulaceae</taxon>
        <taxon>Rubripirellula</taxon>
    </lineage>
</organism>
<keyword evidence="1" id="KW-1133">Transmembrane helix</keyword>
<evidence type="ECO:0000313" key="5">
    <source>
        <dbReference type="Proteomes" id="UP000322699"/>
    </source>
</evidence>
<feature type="signal peptide" evidence="2">
    <location>
        <begin position="1"/>
        <end position="22"/>
    </location>
</feature>
<keyword evidence="2" id="KW-0732">Signal</keyword>
<sequence length="286" mass="28406" precursor="true">MKKIMFALLAAAVGLNAQLATAAVVADGSLGGAEGYGSVLFTQDTPTGFGDNTDATVGRASGSEINGVYGVVSGGNLNVLVTGNVETNFNRLVLYIDSVAGGQTTLDDTNGLGSPFNDYNGTVLDAGFGADYGLILNGGNDPAEYFLDFATIGSSTSFLGGSLPGSTTLAGSNGINVGIDQSNILGVTDTLVSGAGAVTTGLEFSIPLGVIGSPTGDIRLAGFIAGGGFVSNQVIGGVGGAGNVEFAPNFSTIAGNQFVTIAIPEPTSFALLAIGGGFVAARRRRK</sequence>
<name>A0A5B1CJG5_9BACT</name>
<gene>
    <name evidence="4" type="ORF">LF1_38640</name>
</gene>
<evidence type="ECO:0000256" key="2">
    <source>
        <dbReference type="SAM" id="SignalP"/>
    </source>
</evidence>
<evidence type="ECO:0000259" key="3">
    <source>
        <dbReference type="Pfam" id="PF07589"/>
    </source>
</evidence>
<feature type="chain" id="PRO_5022947329" evidence="2">
    <location>
        <begin position="23"/>
        <end position="286"/>
    </location>
</feature>
<keyword evidence="1" id="KW-0812">Transmembrane</keyword>
<dbReference type="InterPro" id="IPR013424">
    <property type="entry name" value="Ice-binding_C"/>
</dbReference>
<feature type="transmembrane region" description="Helical" evidence="1">
    <location>
        <begin position="258"/>
        <end position="281"/>
    </location>
</feature>
<keyword evidence="5" id="KW-1185">Reference proteome</keyword>
<dbReference type="Pfam" id="PF07589">
    <property type="entry name" value="PEP-CTERM"/>
    <property type="match status" value="1"/>
</dbReference>
<keyword evidence="1" id="KW-0472">Membrane</keyword>